<reference evidence="1 2" key="1">
    <citation type="journal article" date="2010" name="J. Bacteriol.">
        <title>Complete genome sequence of the aerobic facultative methanotroph Methylocella silvestris BL2.</title>
        <authorList>
            <person name="Chen Y."/>
            <person name="Crombie A."/>
            <person name="Rahman M.T."/>
            <person name="Dedysh S.N."/>
            <person name="Liesack W."/>
            <person name="Stott M.B."/>
            <person name="Alam M."/>
            <person name="Theisen A.R."/>
            <person name="Murrell J.C."/>
            <person name="Dunfield P.F."/>
        </authorList>
    </citation>
    <scope>NUCLEOTIDE SEQUENCE [LARGE SCALE GENOMIC DNA]</scope>
    <source>
        <strain evidence="2">DSM 15510 / CIP 108128 / LMG 27833 / NCIMB 13906 / BL2</strain>
    </source>
</reference>
<dbReference type="EMBL" id="CP001280">
    <property type="protein sequence ID" value="ACK52790.1"/>
    <property type="molecule type" value="Genomic_DNA"/>
</dbReference>
<keyword evidence="2" id="KW-1185">Reference proteome</keyword>
<dbReference type="Proteomes" id="UP000002257">
    <property type="component" value="Chromosome"/>
</dbReference>
<evidence type="ECO:0000313" key="1">
    <source>
        <dbReference type="EMBL" id="ACK52790.1"/>
    </source>
</evidence>
<dbReference type="Gene3D" id="1.10.1660.10">
    <property type="match status" value="1"/>
</dbReference>
<name>B8EMW1_METSB</name>
<dbReference type="OrthoDB" id="9800876at2"/>
<dbReference type="eggNOG" id="COG0789">
    <property type="taxonomic scope" value="Bacteria"/>
</dbReference>
<protein>
    <recommendedName>
        <fullName evidence="3">MerR family transcriptional regulator</fullName>
    </recommendedName>
</protein>
<evidence type="ECO:0008006" key="3">
    <source>
        <dbReference type="Google" id="ProtNLM"/>
    </source>
</evidence>
<evidence type="ECO:0000313" key="2">
    <source>
        <dbReference type="Proteomes" id="UP000002257"/>
    </source>
</evidence>
<proteinExistence type="predicted"/>
<dbReference type="HOGENOM" id="CLU_148676_1_0_5"/>
<organism evidence="1 2">
    <name type="scientific">Methylocella silvestris (strain DSM 15510 / CIP 108128 / LMG 27833 / NCIMB 13906 / BL2)</name>
    <dbReference type="NCBI Taxonomy" id="395965"/>
    <lineage>
        <taxon>Bacteria</taxon>
        <taxon>Pseudomonadati</taxon>
        <taxon>Pseudomonadota</taxon>
        <taxon>Alphaproteobacteria</taxon>
        <taxon>Hyphomicrobiales</taxon>
        <taxon>Beijerinckiaceae</taxon>
        <taxon>Methylocella</taxon>
    </lineage>
</organism>
<dbReference type="AlphaFoldDB" id="B8EMW1"/>
<sequence>MVDRREFMIRARIEAATLDVFIAEEWVIPRRQSGAEEFSDADVARAHLIRDLKTDIGVNDEGIGVILHLIDQLHGVRRTLQDVLKRSRPALDQD</sequence>
<dbReference type="RefSeq" id="WP_012592858.1">
    <property type="nucleotide sequence ID" value="NC_011666.1"/>
</dbReference>
<dbReference type="STRING" id="395965.Msil_3909"/>
<gene>
    <name evidence="1" type="ordered locus">Msil_3909</name>
</gene>
<dbReference type="KEGG" id="msl:Msil_3909"/>
<dbReference type="Pfam" id="PF13591">
    <property type="entry name" value="MerR_2"/>
    <property type="match status" value="1"/>
</dbReference>
<accession>B8EMW1</accession>